<evidence type="ECO:0000256" key="1">
    <source>
        <dbReference type="SAM" id="Phobius"/>
    </source>
</evidence>
<feature type="transmembrane region" description="Helical" evidence="1">
    <location>
        <begin position="89"/>
        <end position="110"/>
    </location>
</feature>
<feature type="transmembrane region" description="Helical" evidence="1">
    <location>
        <begin position="130"/>
        <end position="149"/>
    </location>
</feature>
<feature type="transmembrane region" description="Helical" evidence="1">
    <location>
        <begin position="59"/>
        <end position="77"/>
    </location>
</feature>
<name>A0ABS6FHM7_9FIRM</name>
<keyword evidence="1" id="KW-0812">Transmembrane</keyword>
<protein>
    <submittedName>
        <fullName evidence="2">Uncharacterized protein</fullName>
    </submittedName>
</protein>
<evidence type="ECO:0000313" key="2">
    <source>
        <dbReference type="EMBL" id="MBU5669682.1"/>
    </source>
</evidence>
<keyword evidence="3" id="KW-1185">Reference proteome</keyword>
<accession>A0ABS6FHM7</accession>
<organism evidence="2 3">
    <name type="scientific">Peptoniphilus ovalis</name>
    <dbReference type="NCBI Taxonomy" id="2841503"/>
    <lineage>
        <taxon>Bacteria</taxon>
        <taxon>Bacillati</taxon>
        <taxon>Bacillota</taxon>
        <taxon>Tissierellia</taxon>
        <taxon>Tissierellales</taxon>
        <taxon>Peptoniphilaceae</taxon>
        <taxon>Peptoniphilus</taxon>
    </lineage>
</organism>
<feature type="transmembrane region" description="Helical" evidence="1">
    <location>
        <begin position="161"/>
        <end position="183"/>
    </location>
</feature>
<reference evidence="2 3" key="1">
    <citation type="submission" date="2021-06" db="EMBL/GenBank/DDBJ databases">
        <authorList>
            <person name="Sun Q."/>
            <person name="Li D."/>
        </authorList>
    </citation>
    <scope>NUCLEOTIDE SEQUENCE [LARGE SCALE GENOMIC DNA]</scope>
    <source>
        <strain evidence="2 3">MSJ-1</strain>
    </source>
</reference>
<keyword evidence="1" id="KW-1133">Transmembrane helix</keyword>
<evidence type="ECO:0000313" key="3">
    <source>
        <dbReference type="Proteomes" id="UP000783742"/>
    </source>
</evidence>
<dbReference type="RefSeq" id="WP_216549524.1">
    <property type="nucleotide sequence ID" value="NZ_JAHLQO010000005.1"/>
</dbReference>
<sequence>MNEGVKLIFYLVLVAVGLLVAISYMRKDEVSPTYGFAGSSLYILVFQDRLFFDTFKTKVFFITMLASFFLFKFYSMTESGKTFKKNINLNKYILIYTEIILIISALSYYIFNSIFDLEIFYHLDELRKYIFVEAILVFFFVLITVRRALKEVFVEKDKYRKIFIALNFIYLVIYVAEKVYLYVNLENLKIWGQ</sequence>
<feature type="transmembrane region" description="Helical" evidence="1">
    <location>
        <begin position="7"/>
        <end position="25"/>
    </location>
</feature>
<dbReference type="Proteomes" id="UP000783742">
    <property type="component" value="Unassembled WGS sequence"/>
</dbReference>
<comment type="caution">
    <text evidence="2">The sequence shown here is derived from an EMBL/GenBank/DDBJ whole genome shotgun (WGS) entry which is preliminary data.</text>
</comment>
<proteinExistence type="predicted"/>
<keyword evidence="1" id="KW-0472">Membrane</keyword>
<dbReference type="EMBL" id="JAHLQO010000005">
    <property type="protein sequence ID" value="MBU5669682.1"/>
    <property type="molecule type" value="Genomic_DNA"/>
</dbReference>
<gene>
    <name evidence="2" type="ORF">KQI68_07530</name>
</gene>